<protein>
    <recommendedName>
        <fullName evidence="2">NFACT protein C-terminal domain-containing protein</fullName>
    </recommendedName>
</protein>
<dbReference type="GO" id="GO:0043023">
    <property type="term" value="F:ribosomal large subunit binding"/>
    <property type="evidence" value="ECO:0007669"/>
    <property type="project" value="TreeGrafter"/>
</dbReference>
<accession>A0AAD9N1M5</accession>
<dbReference type="GO" id="GO:1990112">
    <property type="term" value="C:RQC complex"/>
    <property type="evidence" value="ECO:0007669"/>
    <property type="project" value="TreeGrafter"/>
</dbReference>
<feature type="compositionally biased region" description="Low complexity" evidence="1">
    <location>
        <begin position="152"/>
        <end position="162"/>
    </location>
</feature>
<dbReference type="GO" id="GO:1990116">
    <property type="term" value="P:ribosome-associated ubiquitin-dependent protein catabolic process"/>
    <property type="evidence" value="ECO:0007669"/>
    <property type="project" value="TreeGrafter"/>
</dbReference>
<dbReference type="GO" id="GO:0072344">
    <property type="term" value="P:rescue of stalled ribosome"/>
    <property type="evidence" value="ECO:0007669"/>
    <property type="project" value="TreeGrafter"/>
</dbReference>
<feature type="region of interest" description="Disordered" evidence="1">
    <location>
        <begin position="67"/>
        <end position="242"/>
    </location>
</feature>
<reference evidence="3" key="1">
    <citation type="journal article" date="2023" name="Mol. Biol. Evol.">
        <title>Third-Generation Sequencing Reveals the Adaptive Role of the Epigenome in Three Deep-Sea Polychaetes.</title>
        <authorList>
            <person name="Perez M."/>
            <person name="Aroh O."/>
            <person name="Sun Y."/>
            <person name="Lan Y."/>
            <person name="Juniper S.K."/>
            <person name="Young C.R."/>
            <person name="Angers B."/>
            <person name="Qian P.Y."/>
        </authorList>
    </citation>
    <scope>NUCLEOTIDE SEQUENCE</scope>
    <source>
        <strain evidence="3">P08H-3</strain>
    </source>
</reference>
<proteinExistence type="predicted"/>
<dbReference type="PANTHER" id="PTHR15239">
    <property type="entry name" value="NUCLEAR EXPORT MEDIATOR FACTOR NEMF"/>
    <property type="match status" value="1"/>
</dbReference>
<evidence type="ECO:0000256" key="1">
    <source>
        <dbReference type="SAM" id="MobiDB-lite"/>
    </source>
</evidence>
<dbReference type="InterPro" id="IPR051608">
    <property type="entry name" value="RQC_Subunit_NEMF"/>
</dbReference>
<dbReference type="Proteomes" id="UP001208570">
    <property type="component" value="Unassembled WGS sequence"/>
</dbReference>
<feature type="compositionally biased region" description="Basic residues" evidence="1">
    <location>
        <begin position="104"/>
        <end position="115"/>
    </location>
</feature>
<dbReference type="EMBL" id="JAODUP010000382">
    <property type="protein sequence ID" value="KAK2150924.1"/>
    <property type="molecule type" value="Genomic_DNA"/>
</dbReference>
<gene>
    <name evidence="3" type="ORF">LSH36_382g02026</name>
</gene>
<keyword evidence="4" id="KW-1185">Reference proteome</keyword>
<organism evidence="3 4">
    <name type="scientific">Paralvinella palmiformis</name>
    <dbReference type="NCBI Taxonomy" id="53620"/>
    <lineage>
        <taxon>Eukaryota</taxon>
        <taxon>Metazoa</taxon>
        <taxon>Spiralia</taxon>
        <taxon>Lophotrochozoa</taxon>
        <taxon>Annelida</taxon>
        <taxon>Polychaeta</taxon>
        <taxon>Sedentaria</taxon>
        <taxon>Canalipalpata</taxon>
        <taxon>Terebellida</taxon>
        <taxon>Terebelliformia</taxon>
        <taxon>Alvinellidae</taxon>
        <taxon>Paralvinella</taxon>
    </lineage>
</organism>
<evidence type="ECO:0000259" key="2">
    <source>
        <dbReference type="Pfam" id="PF11923"/>
    </source>
</evidence>
<name>A0AAD9N1M5_9ANNE</name>
<comment type="caution">
    <text evidence="3">The sequence shown here is derived from an EMBL/GenBank/DDBJ whole genome shotgun (WGS) entry which is preliminary data.</text>
</comment>
<evidence type="ECO:0000313" key="4">
    <source>
        <dbReference type="Proteomes" id="UP001208570"/>
    </source>
</evidence>
<dbReference type="AlphaFoldDB" id="A0AAD9N1M5"/>
<evidence type="ECO:0000313" key="3">
    <source>
        <dbReference type="EMBL" id="KAK2150924.1"/>
    </source>
</evidence>
<dbReference type="Pfam" id="PF11923">
    <property type="entry name" value="NFACT-C"/>
    <property type="match status" value="1"/>
</dbReference>
<dbReference type="GO" id="GO:0000049">
    <property type="term" value="F:tRNA binding"/>
    <property type="evidence" value="ECO:0007669"/>
    <property type="project" value="TreeGrafter"/>
</dbReference>
<sequence length="392" mass="44436">MMKQPDDDEETFFPDTAIELQYKKGESDSMPHFVQRNLQGILMEFIALFPLSQIEGHDKKRFMAQAIRTKSRTTSAGSTETADDPDKDTKRISSAKKSGSKLSAKQRRELRKKKVKDTQQQSPDDITSKKSEEPEDDEDSICESQEQHKTKQQISQEQTQQQPVVLKRGQKAKLKKIKEKYKDQDEEERQLRMEILASAGAPKEEKKKGKKGKQQTRPQSGPNKKQQQGQGEKQYPPRKLTVEDIKEESPTIIQDVAATESVSIISKAKVEEDLSDEEKQVLLEEENIQIGQDMNELDSLTGLPVLEDILHFCIPVCAPYSAILNYKFKVKLTPGTTKRGKAAKAALHSFMSDKNTTSREKDLFKSLKDVDLSRNIPGKVKVSAPNILKHKK</sequence>
<feature type="compositionally biased region" description="Low complexity" evidence="1">
    <location>
        <begin position="218"/>
        <end position="234"/>
    </location>
</feature>
<feature type="domain" description="NFACT protein C-terminal" evidence="2">
    <location>
        <begin position="292"/>
        <end position="383"/>
    </location>
</feature>
<dbReference type="InterPro" id="IPR021846">
    <property type="entry name" value="NFACT-C"/>
</dbReference>
<feature type="compositionally biased region" description="Basic residues" evidence="1">
    <location>
        <begin position="168"/>
        <end position="179"/>
    </location>
</feature>
<dbReference type="PANTHER" id="PTHR15239:SF6">
    <property type="entry name" value="RIBOSOME QUALITY CONTROL COMPLEX SUBUNIT NEMF"/>
    <property type="match status" value="1"/>
</dbReference>